<dbReference type="FunFam" id="2.30.30.40:FF:000006">
    <property type="entry name" value="RIMS-binding protein 2 isoform X1"/>
    <property type="match status" value="1"/>
</dbReference>
<feature type="compositionally biased region" description="Basic and acidic residues" evidence="6">
    <location>
        <begin position="846"/>
        <end position="857"/>
    </location>
</feature>
<dbReference type="CDD" id="cd12014">
    <property type="entry name" value="SH3_RIM-BP_1"/>
    <property type="match status" value="1"/>
</dbReference>
<feature type="domain" description="SH3" evidence="7">
    <location>
        <begin position="1140"/>
        <end position="1207"/>
    </location>
</feature>
<evidence type="ECO:0000259" key="8">
    <source>
        <dbReference type="PROSITE" id="PS50853"/>
    </source>
</evidence>
<reference evidence="9 10" key="1">
    <citation type="submission" date="2024-04" db="EMBL/GenBank/DDBJ databases">
        <authorList>
            <consortium name="Genoscope - CEA"/>
            <person name="William W."/>
        </authorList>
    </citation>
    <scope>NUCLEOTIDE SEQUENCE [LARGE SCALE GENOMIC DNA]</scope>
</reference>
<dbReference type="PANTHER" id="PTHR14234">
    <property type="entry name" value="RIM BINDING PROTEIN-RELATED"/>
    <property type="match status" value="1"/>
</dbReference>
<evidence type="ECO:0000313" key="10">
    <source>
        <dbReference type="Proteomes" id="UP001497497"/>
    </source>
</evidence>
<dbReference type="SUPFAM" id="SSF50044">
    <property type="entry name" value="SH3-domain"/>
    <property type="match status" value="3"/>
</dbReference>
<dbReference type="Gene3D" id="2.60.40.10">
    <property type="entry name" value="Immunoglobulins"/>
    <property type="match status" value="3"/>
</dbReference>
<evidence type="ECO:0000256" key="2">
    <source>
        <dbReference type="ARBA" id="ARBA00022443"/>
    </source>
</evidence>
<dbReference type="SUPFAM" id="SSF49265">
    <property type="entry name" value="Fibronectin type III"/>
    <property type="match status" value="2"/>
</dbReference>
<dbReference type="EMBL" id="CAXITT010000669">
    <property type="protein sequence ID" value="CAL1545027.1"/>
    <property type="molecule type" value="Genomic_DNA"/>
</dbReference>
<dbReference type="PROSITE" id="PS50853">
    <property type="entry name" value="FN3"/>
    <property type="match status" value="2"/>
</dbReference>
<sequence length="1225" mass="134540">EEQLTEKSTQCQTLTKELAVSRKEKDQLQSQLELTSAQKDELASEVEDLRVKVKSLDEITEECNTLKISLATAQREREVAHEEVQHLNLRVHSLENLVRDLQESAESVSQVENERKAALAKLQDKQAELEQLHKASSSVESEHSHLVTKLNQQVQELEEKRRKEEERREELAKEVQRLKREAEERQKVLEEAERLKEELARIKQEASESILVPSPSQSQLLARVRHKGEETDEEEEYTQEGMERKAHIPNDRPVTESFLSAWAQKGPIQVYIAKYNYDPFEFSPNENPEAELPLTAGDYVLVVGEMDEDGFFDGELIDGRQGLVPSNFIEKVEDEDLSEFHAALLQAGHGDYSNPAAASNSPVTINNKLNNNNNDVVFAAVDAKTDVQNGAGSHPEESNSDLEDIAEIDEDTASLSSRILSNGGTINNLPPSPRGLSLDRQLTNSLLVSWKEPEPAPGLEVQSYHIFVDGQFKTSVKSNERTKALLEGVNTNTSHRVCVRCLSNKGQSKDAQCTMLVGKDIYPLPSELKVCHVSPTSAALSWLPGDSNYQHAIVVNGKEVRVVKPGIFRHTLTGLTPGTMHRVTLIAKSIPGALIEEKSRKWVENVSASIDFHTPEAGAPEPPLNVQVESGPREGTILLTWLPVTINSSGVCNGAVVAGYQVMADSRRVKNIPGPTSDHAVLSFEDFKGLFPSHLCVRTVSTSGVESVNSDMVSLPGALIKELKEGYAKSKDPNLKSSDRGKSSKSQADDGKGHDTDEEIEAAFRDAQSSSDGGVNAIMGDPYSDTSSSELSDIPEVEEDLIGSQDSHLNEVGMSRTNQTASYSQAEKRSPQPAPRKLASVAADSQPKDFHDQKPKGDLTSSARVVPAIEITRDSSTEQGTSLDDEPEEGSAASTANTPMSSNGRPTDSVISRHYWDDSHNPSAFRQVDQTRRHDTAESVRPDGKGVDGFQSNSPGGKNPNFQPPSKSHIQDSVAGSEVQNLRQTTRSMPTHNPDHRKHLAQSSSLTMDEGGDTDSISGEINPVVDENSVRLFIALFDYDPATMSPNVDSIDEELPFKEGQILKVFGDKDADGFYKGESHGRKGFIPCNMVSEVQIDDPDLVEQLLKETTERPGNQPSLTSATRDMELTPNGMVQIPREGSMRRMVAMYDYDPQELSPNVDAELELSFKTGDIVLIYGDMDEDGFFTGEVNGQHGLVPSNFLQPAPLSDDEGLESVSVVSAPRSR</sequence>
<dbReference type="PANTHER" id="PTHR14234:SF19">
    <property type="entry name" value="RIM-BINDING PROTEIN, ISOFORM F"/>
    <property type="match status" value="1"/>
</dbReference>
<evidence type="ECO:0000256" key="5">
    <source>
        <dbReference type="SAM" id="Coils"/>
    </source>
</evidence>
<evidence type="ECO:0000256" key="3">
    <source>
        <dbReference type="ARBA" id="ARBA00022737"/>
    </source>
</evidence>
<evidence type="ECO:0000256" key="4">
    <source>
        <dbReference type="PROSITE-ProRule" id="PRU00192"/>
    </source>
</evidence>
<dbReference type="Pfam" id="PF25523">
    <property type="entry name" value="Ig_RIMBP2"/>
    <property type="match status" value="2"/>
</dbReference>
<dbReference type="PRINTS" id="PR00452">
    <property type="entry name" value="SH3DOMAIN"/>
</dbReference>
<feature type="compositionally biased region" description="Basic and acidic residues" evidence="6">
    <location>
        <begin position="728"/>
        <end position="755"/>
    </location>
</feature>
<feature type="compositionally biased region" description="Polar residues" evidence="6">
    <location>
        <begin position="815"/>
        <end position="825"/>
    </location>
</feature>
<dbReference type="SMART" id="SM00326">
    <property type="entry name" value="SH3"/>
    <property type="match status" value="3"/>
</dbReference>
<dbReference type="InterPro" id="IPR013783">
    <property type="entry name" value="Ig-like_fold"/>
</dbReference>
<accession>A0AAV2IEK3</accession>
<keyword evidence="3" id="KW-0677">Repeat</keyword>
<dbReference type="GO" id="GO:0007274">
    <property type="term" value="P:neuromuscular synaptic transmission"/>
    <property type="evidence" value="ECO:0007669"/>
    <property type="project" value="TreeGrafter"/>
</dbReference>
<evidence type="ECO:0008006" key="11">
    <source>
        <dbReference type="Google" id="ProtNLM"/>
    </source>
</evidence>
<dbReference type="CDD" id="cd12013">
    <property type="entry name" value="SH3_RIM-BP_3"/>
    <property type="match status" value="1"/>
</dbReference>
<feature type="region of interest" description="Disordered" evidence="6">
    <location>
        <begin position="1201"/>
        <end position="1225"/>
    </location>
</feature>
<feature type="compositionally biased region" description="Polar residues" evidence="6">
    <location>
        <begin position="978"/>
        <end position="991"/>
    </location>
</feature>
<dbReference type="InterPro" id="IPR040325">
    <property type="entry name" value="RIMBP1/2/3"/>
</dbReference>
<name>A0AAV2IEK3_LYMST</name>
<gene>
    <name evidence="9" type="ORF">GSLYS_00018510001</name>
</gene>
<dbReference type="AlphaFoldDB" id="A0AAV2IEK3"/>
<dbReference type="Pfam" id="PF07653">
    <property type="entry name" value="SH3_2"/>
    <property type="match status" value="1"/>
</dbReference>
<feature type="compositionally biased region" description="Polar residues" evidence="6">
    <location>
        <begin position="892"/>
        <end position="910"/>
    </location>
</feature>
<evidence type="ECO:0000256" key="6">
    <source>
        <dbReference type="SAM" id="MobiDB-lite"/>
    </source>
</evidence>
<dbReference type="InterPro" id="IPR036116">
    <property type="entry name" value="FN3_sf"/>
</dbReference>
<feature type="compositionally biased region" description="Basic and acidic residues" evidence="6">
    <location>
        <begin position="929"/>
        <end position="946"/>
    </location>
</feature>
<evidence type="ECO:0000256" key="1">
    <source>
        <dbReference type="ARBA" id="ARBA00010749"/>
    </source>
</evidence>
<dbReference type="InterPro" id="IPR035753">
    <property type="entry name" value="RIM-BP_SH3_2"/>
</dbReference>
<feature type="coiled-coil region" evidence="5">
    <location>
        <begin position="11"/>
        <end position="212"/>
    </location>
</feature>
<feature type="domain" description="SH3" evidence="7">
    <location>
        <begin position="1028"/>
        <end position="1096"/>
    </location>
</feature>
<feature type="region of interest" description="Disordered" evidence="6">
    <location>
        <begin position="728"/>
        <end position="1022"/>
    </location>
</feature>
<feature type="non-terminal residue" evidence="9">
    <location>
        <position position="1"/>
    </location>
</feature>
<feature type="domain" description="SH3" evidence="7">
    <location>
        <begin position="266"/>
        <end position="334"/>
    </location>
</feature>
<organism evidence="9 10">
    <name type="scientific">Lymnaea stagnalis</name>
    <name type="common">Great pond snail</name>
    <name type="synonym">Helix stagnalis</name>
    <dbReference type="NCBI Taxonomy" id="6523"/>
    <lineage>
        <taxon>Eukaryota</taxon>
        <taxon>Metazoa</taxon>
        <taxon>Spiralia</taxon>
        <taxon>Lophotrochozoa</taxon>
        <taxon>Mollusca</taxon>
        <taxon>Gastropoda</taxon>
        <taxon>Heterobranchia</taxon>
        <taxon>Euthyneura</taxon>
        <taxon>Panpulmonata</taxon>
        <taxon>Hygrophila</taxon>
        <taxon>Lymnaeoidea</taxon>
        <taxon>Lymnaeidae</taxon>
        <taxon>Lymnaea</taxon>
    </lineage>
</organism>
<keyword evidence="5" id="KW-0175">Coiled coil</keyword>
<dbReference type="CDD" id="cd00063">
    <property type="entry name" value="FN3"/>
    <property type="match status" value="2"/>
</dbReference>
<feature type="domain" description="Fibronectin type-III" evidence="8">
    <location>
        <begin position="432"/>
        <end position="521"/>
    </location>
</feature>
<dbReference type="FunFam" id="2.30.30.40:FF:000016">
    <property type="entry name" value="RIMS-binding protein 2 isoform X2"/>
    <property type="match status" value="1"/>
</dbReference>
<proteinExistence type="inferred from homology"/>
<comment type="caution">
    <text evidence="9">The sequence shown here is derived from an EMBL/GenBank/DDBJ whole genome shotgun (WGS) entry which is preliminary data.</text>
</comment>
<dbReference type="InterPro" id="IPR001452">
    <property type="entry name" value="SH3_domain"/>
</dbReference>
<dbReference type="InterPro" id="IPR003961">
    <property type="entry name" value="FN3_dom"/>
</dbReference>
<comment type="similarity">
    <text evidence="1">Belongs to the RIMBP family.</text>
</comment>
<keyword evidence="2 4" id="KW-0728">SH3 domain</keyword>
<evidence type="ECO:0000259" key="7">
    <source>
        <dbReference type="PROSITE" id="PS50002"/>
    </source>
</evidence>
<keyword evidence="10" id="KW-1185">Reference proteome</keyword>
<feature type="compositionally biased region" description="Polar residues" evidence="6">
    <location>
        <begin position="950"/>
        <end position="968"/>
    </location>
</feature>
<dbReference type="FunFam" id="2.30.30.40:FF:000023">
    <property type="entry name" value="RIMS-binding protein 2 isoform F"/>
    <property type="match status" value="1"/>
</dbReference>
<protein>
    <recommendedName>
        <fullName evidence="11">RIMS-binding protein 2</fullName>
    </recommendedName>
</protein>
<dbReference type="CDD" id="cd12012">
    <property type="entry name" value="SH3_RIM-BP_2"/>
    <property type="match status" value="1"/>
</dbReference>
<dbReference type="SMART" id="SM00060">
    <property type="entry name" value="FN3"/>
    <property type="match status" value="3"/>
</dbReference>
<dbReference type="InterPro" id="IPR035755">
    <property type="entry name" value="RIM-BP_SH3_3"/>
</dbReference>
<evidence type="ECO:0000313" key="9">
    <source>
        <dbReference type="EMBL" id="CAL1545027.1"/>
    </source>
</evidence>
<dbReference type="GO" id="GO:0045202">
    <property type="term" value="C:synapse"/>
    <property type="evidence" value="ECO:0007669"/>
    <property type="project" value="GOC"/>
</dbReference>
<dbReference type="InterPro" id="IPR057884">
    <property type="entry name" value="FN3_RIM-BP1/2/3"/>
</dbReference>
<dbReference type="InterPro" id="IPR036028">
    <property type="entry name" value="SH3-like_dom_sf"/>
</dbReference>
<dbReference type="Pfam" id="PF14604">
    <property type="entry name" value="SH3_9"/>
    <property type="match status" value="2"/>
</dbReference>
<dbReference type="Proteomes" id="UP001497497">
    <property type="component" value="Unassembled WGS sequence"/>
</dbReference>
<feature type="domain" description="Fibronectin type-III" evidence="8">
    <location>
        <begin position="524"/>
        <end position="617"/>
    </location>
</feature>
<dbReference type="Gene3D" id="2.30.30.40">
    <property type="entry name" value="SH3 Domains"/>
    <property type="match status" value="3"/>
</dbReference>
<dbReference type="PROSITE" id="PS50002">
    <property type="entry name" value="SH3"/>
    <property type="match status" value="3"/>
</dbReference>